<reference evidence="3" key="1">
    <citation type="journal article" date="2019" name="Int. J. Syst. Evol. Microbiol.">
        <title>The Global Catalogue of Microorganisms (GCM) 10K type strain sequencing project: providing services to taxonomists for standard genome sequencing and annotation.</title>
        <authorList>
            <consortium name="The Broad Institute Genomics Platform"/>
            <consortium name="The Broad Institute Genome Sequencing Center for Infectious Disease"/>
            <person name="Wu L."/>
            <person name="Ma J."/>
        </authorList>
    </citation>
    <scope>NUCLEOTIDE SEQUENCE [LARGE SCALE GENOMIC DNA]</scope>
    <source>
        <strain evidence="3">JCM 9933</strain>
    </source>
</reference>
<gene>
    <name evidence="2" type="ORF">GCM10009416_51660</name>
</gene>
<feature type="region of interest" description="Disordered" evidence="1">
    <location>
        <begin position="1"/>
        <end position="30"/>
    </location>
</feature>
<proteinExistence type="predicted"/>
<comment type="caution">
    <text evidence="2">The sequence shown here is derived from an EMBL/GenBank/DDBJ whole genome shotgun (WGS) entry which is preliminary data.</text>
</comment>
<name>A0ABP3RJR5_9PROT</name>
<sequence length="111" mass="11083">MGVAGRTPAAGNRGAAERRPRKEVVSTTGPVVYGADRMAANPADHRSGGAPRPAATRMTTHMPKGAALPLLLTLLAAGACGAAPPPTARSDVERGTALPPPGLDAGATARR</sequence>
<feature type="region of interest" description="Disordered" evidence="1">
    <location>
        <begin position="81"/>
        <end position="111"/>
    </location>
</feature>
<accession>A0ABP3RJR5</accession>
<evidence type="ECO:0000256" key="1">
    <source>
        <dbReference type="SAM" id="MobiDB-lite"/>
    </source>
</evidence>
<evidence type="ECO:0000313" key="3">
    <source>
        <dbReference type="Proteomes" id="UP001501588"/>
    </source>
</evidence>
<dbReference type="EMBL" id="BAAAFZ010000125">
    <property type="protein sequence ID" value="GAA0608532.1"/>
    <property type="molecule type" value="Genomic_DNA"/>
</dbReference>
<organism evidence="2 3">
    <name type="scientific">Craurococcus roseus</name>
    <dbReference type="NCBI Taxonomy" id="77585"/>
    <lineage>
        <taxon>Bacteria</taxon>
        <taxon>Pseudomonadati</taxon>
        <taxon>Pseudomonadota</taxon>
        <taxon>Alphaproteobacteria</taxon>
        <taxon>Acetobacterales</taxon>
        <taxon>Acetobacteraceae</taxon>
        <taxon>Craurococcus</taxon>
    </lineage>
</organism>
<evidence type="ECO:0000313" key="2">
    <source>
        <dbReference type="EMBL" id="GAA0608532.1"/>
    </source>
</evidence>
<feature type="compositionally biased region" description="Basic and acidic residues" evidence="1">
    <location>
        <begin position="15"/>
        <end position="24"/>
    </location>
</feature>
<protein>
    <submittedName>
        <fullName evidence="2">Uncharacterized protein</fullName>
    </submittedName>
</protein>
<dbReference type="Proteomes" id="UP001501588">
    <property type="component" value="Unassembled WGS sequence"/>
</dbReference>
<keyword evidence="3" id="KW-1185">Reference proteome</keyword>